<accession>A0AC60QIM1</accession>
<sequence>MAGFAPKYWSGSSSNHHSHRSAPFSGDTRTLDSSNHGSFTSSAVNREVPSSDRESAVRLPNRGSQVAEFDRTNKVDSSHFRDLKEPLKRTCVIEAEQDSRVDPSHFKGLGEPFDHKSFVRLSGRRNPVVPSEHRAAVTAPLGDFAIDPHKQLRLGDRVTVAGVKSGVLRFYGETDWTKCLAASTAASSTGWSTSRAVPGMASLHQSLKSDCSPPQCFRSFLPIPPSGGKVVCRSPEEGAVAGVADFLSPIAEILDELDEGSKQESLGILTDGAIRDATLSFEGVSVIPNSFSTDDVADLPEEEEEPKDMTLTSFQPADDEGEDNVPMISSNVLRILQYNFPDQVDYLNTVVARSGAIVTTEASPLSGPASEASTSATDQHSDSAAKRSATDSLECSSGFATSVGSVECDGPVQADGVECASNLTAVNLSNFQDEDGPQPKRPASAYTVRSTDTGFQGDSELECQSETGGTAASPCEDRAMRWSTCSSQDSGAVSESEPQRRNLHPDCCPDCDHQRRVSGRTSPSFAPSAGTRILRS</sequence>
<evidence type="ECO:0000313" key="2">
    <source>
        <dbReference type="Proteomes" id="UP000805193"/>
    </source>
</evidence>
<name>A0AC60QIM1_IXOPE</name>
<dbReference type="Proteomes" id="UP000805193">
    <property type="component" value="Unassembled WGS sequence"/>
</dbReference>
<gene>
    <name evidence="1" type="ORF">HPB47_019356</name>
</gene>
<proteinExistence type="predicted"/>
<protein>
    <submittedName>
        <fullName evidence="1">Uncharacterized protein</fullName>
    </submittedName>
</protein>
<evidence type="ECO:0000313" key="1">
    <source>
        <dbReference type="EMBL" id="KAG0434092.1"/>
    </source>
</evidence>
<comment type="caution">
    <text evidence="1">The sequence shown here is derived from an EMBL/GenBank/DDBJ whole genome shotgun (WGS) entry which is preliminary data.</text>
</comment>
<reference evidence="1 2" key="1">
    <citation type="journal article" date="2020" name="Cell">
        <title>Large-Scale Comparative Analyses of Tick Genomes Elucidate Their Genetic Diversity and Vector Capacities.</title>
        <authorList>
            <consortium name="Tick Genome and Microbiome Consortium (TIGMIC)"/>
            <person name="Jia N."/>
            <person name="Wang J."/>
            <person name="Shi W."/>
            <person name="Du L."/>
            <person name="Sun Y."/>
            <person name="Zhan W."/>
            <person name="Jiang J.F."/>
            <person name="Wang Q."/>
            <person name="Zhang B."/>
            <person name="Ji P."/>
            <person name="Bell-Sakyi L."/>
            <person name="Cui X.M."/>
            <person name="Yuan T.T."/>
            <person name="Jiang B.G."/>
            <person name="Yang W.F."/>
            <person name="Lam T.T."/>
            <person name="Chang Q.C."/>
            <person name="Ding S.J."/>
            <person name="Wang X.J."/>
            <person name="Zhu J.G."/>
            <person name="Ruan X.D."/>
            <person name="Zhao L."/>
            <person name="Wei J.T."/>
            <person name="Ye R.Z."/>
            <person name="Que T.C."/>
            <person name="Du C.H."/>
            <person name="Zhou Y.H."/>
            <person name="Cheng J.X."/>
            <person name="Dai P.F."/>
            <person name="Guo W.B."/>
            <person name="Han X.H."/>
            <person name="Huang E.J."/>
            <person name="Li L.F."/>
            <person name="Wei W."/>
            <person name="Gao Y.C."/>
            <person name="Liu J.Z."/>
            <person name="Shao H.Z."/>
            <person name="Wang X."/>
            <person name="Wang C.C."/>
            <person name="Yang T.C."/>
            <person name="Huo Q.B."/>
            <person name="Li W."/>
            <person name="Chen H.Y."/>
            <person name="Chen S.E."/>
            <person name="Zhou L.G."/>
            <person name="Ni X.B."/>
            <person name="Tian J.H."/>
            <person name="Sheng Y."/>
            <person name="Liu T."/>
            <person name="Pan Y.S."/>
            <person name="Xia L.Y."/>
            <person name="Li J."/>
            <person name="Zhao F."/>
            <person name="Cao W.C."/>
        </authorList>
    </citation>
    <scope>NUCLEOTIDE SEQUENCE [LARGE SCALE GENOMIC DNA]</scope>
    <source>
        <strain evidence="1">Iper-2018</strain>
    </source>
</reference>
<dbReference type="EMBL" id="JABSTQ010008765">
    <property type="protein sequence ID" value="KAG0434092.1"/>
    <property type="molecule type" value="Genomic_DNA"/>
</dbReference>
<keyword evidence="2" id="KW-1185">Reference proteome</keyword>
<organism evidence="1 2">
    <name type="scientific">Ixodes persulcatus</name>
    <name type="common">Taiga tick</name>
    <dbReference type="NCBI Taxonomy" id="34615"/>
    <lineage>
        <taxon>Eukaryota</taxon>
        <taxon>Metazoa</taxon>
        <taxon>Ecdysozoa</taxon>
        <taxon>Arthropoda</taxon>
        <taxon>Chelicerata</taxon>
        <taxon>Arachnida</taxon>
        <taxon>Acari</taxon>
        <taxon>Parasitiformes</taxon>
        <taxon>Ixodida</taxon>
        <taxon>Ixodoidea</taxon>
        <taxon>Ixodidae</taxon>
        <taxon>Ixodinae</taxon>
        <taxon>Ixodes</taxon>
    </lineage>
</organism>